<dbReference type="Pfam" id="PF00150">
    <property type="entry name" value="Cellulase"/>
    <property type="match status" value="1"/>
</dbReference>
<dbReference type="InterPro" id="IPR001547">
    <property type="entry name" value="Glyco_hydro_5"/>
</dbReference>
<dbReference type="SUPFAM" id="SSF50370">
    <property type="entry name" value="Ricin B-like lectins"/>
    <property type="match status" value="1"/>
</dbReference>
<keyword evidence="2 4" id="KW-0378">Hydrolase</keyword>
<evidence type="ECO:0000313" key="7">
    <source>
        <dbReference type="Proteomes" id="UP001412067"/>
    </source>
</evidence>
<evidence type="ECO:0000313" key="6">
    <source>
        <dbReference type="EMBL" id="KAK8960155.1"/>
    </source>
</evidence>
<dbReference type="PANTHER" id="PTHR31263">
    <property type="entry name" value="CELLULASE FAMILY PROTEIN (AFU_ORTHOLOGUE AFUA_5G14560)"/>
    <property type="match status" value="1"/>
</dbReference>
<comment type="caution">
    <text evidence="6">The sequence shown here is derived from an EMBL/GenBank/DDBJ whole genome shotgun (WGS) entry which is preliminary data.</text>
</comment>
<dbReference type="Gene3D" id="3.20.20.80">
    <property type="entry name" value="Glycosidases"/>
    <property type="match status" value="1"/>
</dbReference>
<protein>
    <recommendedName>
        <fullName evidence="5">Glycoside hydrolase family 5 domain-containing protein</fullName>
    </recommendedName>
</protein>
<evidence type="ECO:0000256" key="4">
    <source>
        <dbReference type="RuleBase" id="RU361153"/>
    </source>
</evidence>
<comment type="similarity">
    <text evidence="1 4">Belongs to the glycosyl hydrolase 5 (cellulase A) family.</text>
</comment>
<keyword evidence="3 4" id="KW-0326">Glycosidase</keyword>
<dbReference type="EMBL" id="JBBWWR010000011">
    <property type="protein sequence ID" value="KAK8960155.1"/>
    <property type="molecule type" value="Genomic_DNA"/>
</dbReference>
<proteinExistence type="inferred from homology"/>
<evidence type="ECO:0000256" key="3">
    <source>
        <dbReference type="ARBA" id="ARBA00023295"/>
    </source>
</evidence>
<gene>
    <name evidence="6" type="ORF">KSP40_PGU005480</name>
</gene>
<evidence type="ECO:0000256" key="2">
    <source>
        <dbReference type="ARBA" id="ARBA00022801"/>
    </source>
</evidence>
<dbReference type="InterPro" id="IPR035992">
    <property type="entry name" value="Ricin_B-like_lectins"/>
</dbReference>
<dbReference type="InterPro" id="IPR017853">
    <property type="entry name" value="GH"/>
</dbReference>
<accession>A0ABR2M948</accession>
<feature type="domain" description="Glycoside hydrolase family 5" evidence="5">
    <location>
        <begin position="102"/>
        <end position="387"/>
    </location>
</feature>
<dbReference type="SUPFAM" id="SSF51445">
    <property type="entry name" value="(Trans)glycosidases"/>
    <property type="match status" value="1"/>
</dbReference>
<reference evidence="6 7" key="1">
    <citation type="journal article" date="2022" name="Nat. Plants">
        <title>Genomes of leafy and leafless Platanthera orchids illuminate the evolution of mycoheterotrophy.</title>
        <authorList>
            <person name="Li M.H."/>
            <person name="Liu K.W."/>
            <person name="Li Z."/>
            <person name="Lu H.C."/>
            <person name="Ye Q.L."/>
            <person name="Zhang D."/>
            <person name="Wang J.Y."/>
            <person name="Li Y.F."/>
            <person name="Zhong Z.M."/>
            <person name="Liu X."/>
            <person name="Yu X."/>
            <person name="Liu D.K."/>
            <person name="Tu X.D."/>
            <person name="Liu B."/>
            <person name="Hao Y."/>
            <person name="Liao X.Y."/>
            <person name="Jiang Y.T."/>
            <person name="Sun W.H."/>
            <person name="Chen J."/>
            <person name="Chen Y.Q."/>
            <person name="Ai Y."/>
            <person name="Zhai J.W."/>
            <person name="Wu S.S."/>
            <person name="Zhou Z."/>
            <person name="Hsiao Y.Y."/>
            <person name="Wu W.L."/>
            <person name="Chen Y.Y."/>
            <person name="Lin Y.F."/>
            <person name="Hsu J.L."/>
            <person name="Li C.Y."/>
            <person name="Wang Z.W."/>
            <person name="Zhao X."/>
            <person name="Zhong W.Y."/>
            <person name="Ma X.K."/>
            <person name="Ma L."/>
            <person name="Huang J."/>
            <person name="Chen G.Z."/>
            <person name="Huang M.Z."/>
            <person name="Huang L."/>
            <person name="Peng D.H."/>
            <person name="Luo Y.B."/>
            <person name="Zou S.Q."/>
            <person name="Chen S.P."/>
            <person name="Lan S."/>
            <person name="Tsai W.C."/>
            <person name="Van de Peer Y."/>
            <person name="Liu Z.J."/>
        </authorList>
    </citation>
    <scope>NUCLEOTIDE SEQUENCE [LARGE SCALE GENOMIC DNA]</scope>
    <source>
        <strain evidence="6">Lor288</strain>
    </source>
</reference>
<organism evidence="6 7">
    <name type="scientific">Platanthera guangdongensis</name>
    <dbReference type="NCBI Taxonomy" id="2320717"/>
    <lineage>
        <taxon>Eukaryota</taxon>
        <taxon>Viridiplantae</taxon>
        <taxon>Streptophyta</taxon>
        <taxon>Embryophyta</taxon>
        <taxon>Tracheophyta</taxon>
        <taxon>Spermatophyta</taxon>
        <taxon>Magnoliopsida</taxon>
        <taxon>Liliopsida</taxon>
        <taxon>Asparagales</taxon>
        <taxon>Orchidaceae</taxon>
        <taxon>Orchidoideae</taxon>
        <taxon>Orchideae</taxon>
        <taxon>Orchidinae</taxon>
        <taxon>Platanthera</taxon>
    </lineage>
</organism>
<dbReference type="Proteomes" id="UP001412067">
    <property type="component" value="Unassembled WGS sequence"/>
</dbReference>
<evidence type="ECO:0000256" key="1">
    <source>
        <dbReference type="ARBA" id="ARBA00005641"/>
    </source>
</evidence>
<dbReference type="PANTHER" id="PTHR31263:SF66">
    <property type="entry name" value="OS04G0481000 PROTEIN"/>
    <property type="match status" value="1"/>
</dbReference>
<sequence length="582" mass="63769">MALLGLNGSTNTAIYIRSPANNVQAESTQSGGRRPATMSPGDILLLLLPLLFLSPNAVAGSDDVGVLFTSSRWIVDRTGSRVKLACANWAGHLDPVVAEGLGNQPVDRIASSVRSMGFNCVRLTWPVYLATRTSLASLTVDDSLRRLGLADSAEGVAVNNPRLLNLTLIEAFKEIVWTLGRHNIMVILDNQISAPGWCCSKLDGNGFFGDKYFDPNEWIESLKTMAAIFNSSPNVVGISLRNELRGPRQNLIDWYRYMQRGAEAVHTANPGVLVILSGLDYDKTLAFLHDKPLEDLSFKGKLVFELHWYGFSDGGDWENGNTNAVCGDISDGIMAKGGFLLEQGWPLFLSEFGVDIKGNNPGDNHFLSCFLSVAAELDLDWAIWALQGSYYIREGRPNYDETYGVLSWDWTEPRNPYFLQRISAIQSPFQDPSISNSPAYGVIFHPSTGLCVLRDRLNGKPILGSCDENEAWNYTSQHKLVLKDSGLCLQTEEDNGVKFGEECEDSGSKWEAISKSGMLLSTRSGTNGSLACMDIRSDKAIVTSPCSCLEVEGPCSAAESQWFKIVYSNRRGGSSFSKLCSS</sequence>
<evidence type="ECO:0000259" key="5">
    <source>
        <dbReference type="Pfam" id="PF00150"/>
    </source>
</evidence>
<keyword evidence="7" id="KW-1185">Reference proteome</keyword>
<name>A0ABR2M948_9ASPA</name>